<evidence type="ECO:0000256" key="1">
    <source>
        <dbReference type="ARBA" id="ARBA00022723"/>
    </source>
</evidence>
<feature type="domain" description="RanBP2-type" evidence="4">
    <location>
        <begin position="97"/>
        <end position="116"/>
    </location>
</feature>
<feature type="non-terminal residue" evidence="5">
    <location>
        <position position="120"/>
    </location>
</feature>
<proteinExistence type="predicted"/>
<evidence type="ECO:0000256" key="2">
    <source>
        <dbReference type="ARBA" id="ARBA00022771"/>
    </source>
</evidence>
<dbReference type="GO" id="GO:0008270">
    <property type="term" value="F:zinc ion binding"/>
    <property type="evidence" value="ECO:0007669"/>
    <property type="project" value="UniProtKB-KW"/>
</dbReference>
<dbReference type="SMART" id="SM00547">
    <property type="entry name" value="ZnF_RBZ"/>
    <property type="match status" value="1"/>
</dbReference>
<accession>X0Z6A0</accession>
<dbReference type="EMBL" id="BARS01057944">
    <property type="protein sequence ID" value="GAG44081.1"/>
    <property type="molecule type" value="Genomic_DNA"/>
</dbReference>
<keyword evidence="3" id="KW-0862">Zinc</keyword>
<reference evidence="5" key="1">
    <citation type="journal article" date="2014" name="Front. Microbiol.">
        <title>High frequency of phylogenetically diverse reductive dehalogenase-homologous genes in deep subseafloor sedimentary metagenomes.</title>
        <authorList>
            <person name="Kawai M."/>
            <person name="Futagami T."/>
            <person name="Toyoda A."/>
            <person name="Takaki Y."/>
            <person name="Nishi S."/>
            <person name="Hori S."/>
            <person name="Arai W."/>
            <person name="Tsubouchi T."/>
            <person name="Morono Y."/>
            <person name="Uchiyama I."/>
            <person name="Ito T."/>
            <person name="Fujiyama A."/>
            <person name="Inagaki F."/>
            <person name="Takami H."/>
        </authorList>
    </citation>
    <scope>NUCLEOTIDE SEQUENCE</scope>
    <source>
        <strain evidence="5">Expedition CK06-06</strain>
    </source>
</reference>
<keyword evidence="1" id="KW-0479">Metal-binding</keyword>
<protein>
    <recommendedName>
        <fullName evidence="4">RanBP2-type domain-containing protein</fullName>
    </recommendedName>
</protein>
<gene>
    <name evidence="5" type="ORF">S01H1_84740</name>
</gene>
<feature type="non-terminal residue" evidence="5">
    <location>
        <position position="1"/>
    </location>
</feature>
<comment type="caution">
    <text evidence="5">The sequence shown here is derived from an EMBL/GenBank/DDBJ whole genome shotgun (WGS) entry which is preliminary data.</text>
</comment>
<dbReference type="PROSITE" id="PS01358">
    <property type="entry name" value="ZF_RANBP2_1"/>
    <property type="match status" value="1"/>
</dbReference>
<name>X0Z6A0_9ZZZZ</name>
<dbReference type="AlphaFoldDB" id="X0Z6A0"/>
<sequence>DEERERLVRILRTGGQALMKPRHKVVLQLESLGLLTPCPKAGLYNVDYDVLTTAICVPGKGDCPRRQSCHECYTAYPEESVETAGEVPSVGSEPKDWICAMCGVTNPGSQTGCDACLEDE</sequence>
<organism evidence="5">
    <name type="scientific">marine sediment metagenome</name>
    <dbReference type="NCBI Taxonomy" id="412755"/>
    <lineage>
        <taxon>unclassified sequences</taxon>
        <taxon>metagenomes</taxon>
        <taxon>ecological metagenomes</taxon>
    </lineage>
</organism>
<evidence type="ECO:0000256" key="3">
    <source>
        <dbReference type="ARBA" id="ARBA00022833"/>
    </source>
</evidence>
<evidence type="ECO:0000313" key="5">
    <source>
        <dbReference type="EMBL" id="GAG44081.1"/>
    </source>
</evidence>
<evidence type="ECO:0000259" key="4">
    <source>
        <dbReference type="PROSITE" id="PS01358"/>
    </source>
</evidence>
<keyword evidence="2" id="KW-0863">Zinc-finger</keyword>
<dbReference type="InterPro" id="IPR001876">
    <property type="entry name" value="Znf_RanBP2"/>
</dbReference>